<keyword evidence="3" id="KW-0227">DNA damage</keyword>
<dbReference type="InterPro" id="IPR047112">
    <property type="entry name" value="RecG/Mfd"/>
</dbReference>
<evidence type="ECO:0000256" key="8">
    <source>
        <dbReference type="ARBA" id="ARBA00023204"/>
    </source>
</evidence>
<dbReference type="InterPro" id="IPR011545">
    <property type="entry name" value="DEAD/DEAH_box_helicase_dom"/>
</dbReference>
<accession>A0A381UX57</accession>
<dbReference type="Pfam" id="PF02559">
    <property type="entry name" value="CarD_TRCF_RID"/>
    <property type="match status" value="1"/>
</dbReference>
<evidence type="ECO:0000313" key="11">
    <source>
        <dbReference type="EMBL" id="SVA32321.1"/>
    </source>
</evidence>
<dbReference type="InterPro" id="IPR004576">
    <property type="entry name" value="Mfd"/>
</dbReference>
<dbReference type="Pfam" id="PF00270">
    <property type="entry name" value="DEAD"/>
    <property type="match status" value="1"/>
</dbReference>
<keyword evidence="7" id="KW-0238">DNA-binding</keyword>
<evidence type="ECO:0000259" key="10">
    <source>
        <dbReference type="PROSITE" id="PS51194"/>
    </source>
</evidence>
<sequence>MKVSRETSITKAAAAKCVFSNEVIGALLGGHVFSHLTEDALTLLLIAINGALCGPSLVAFNSREIADSIYGLLYNDDDFLFYPPIEKTVSVKGFENESLRYRQETLISLAVGSSRSMCLSTSTTSTVKDIPSDPMLSLSKIDLIPGEKLGRDRLIGLLSSWGYEKCDFVFDPNSFSVRGDVIDLFPSHFQFPLRVLFDFSLVSSLCFFNVVDQKKTKEIDRISVRHFNNDPMNENKKSLVDSFSWRGFYFVDGDLDSLSISIDNLSNDQLSLDCFSHSLSEKSGVLRESLLSSSVSKYGPGRVFLFEGQNEVDSEYVNVSGYLSTGFYSDILGVCCISGATNVVKGRWNNQKEKDELISKDSLSSIAPGDYLVHSIHGIGKYEGLSIVGPADNEKECLSIVYKNNGLLHVPLEKLGCVHRYVSNNKNPTMHELGKKRWDQDIKKTKDAVSVVSNKLLALYSNKKTPRGFSYAKKDDLMSALEDSFPFIETPDQQTAIKDVFNDLDKKYPMDRLICGDVGFGKTEVALRAIMRTAVSGKQTMLLCPTTILSDQHYITCKERLSPLGLKTVLLSRFKTKKEQGAILDKLANRKAELVVGTHRLLSEDVVIPELSLLIIDEEHRFGVKHKEKIRQIRSGLDLLSLSATPIPRTLQHSLVGVRDISKIRTPPKTRKPILTRVKYFNWDLIKKTIEEELFRGGQVYYVHNNILSLQHHTNKIREFFPEKKVLEIHGKMESRTLEKRILSFFSGNIDILVCTTIIESGLDVTNANCIVINNAQKLGLSQLYQIRGRVGRGHRRGECLLLIPKKDLDGRAYRRLKTIEQHTSLGSGYDIALKDLAIRGAGSLFGHKQSGHISDVGFEMYCQLLKESVDFVFGREENIRYPSVNFSGNALISSDYIKSPSIRLGFYEKISKSNSHEEIKDIKKEIFNRFGRLPVETASLLKIADVRMSYRNTFVSHLSFGDGIFSIELMDPKKGAKKTRKIIESLITFEDNNITDRRIKKTKKDKIIIEYTLSSLSSGLSLGDSFSKLFSDNSFG</sequence>
<keyword evidence="2" id="KW-0547">Nucleotide-binding</keyword>
<dbReference type="Gene3D" id="3.40.50.300">
    <property type="entry name" value="P-loop containing nucleotide triphosphate hydrolases"/>
    <property type="match status" value="2"/>
</dbReference>
<dbReference type="Gene3D" id="2.40.10.170">
    <property type="match status" value="1"/>
</dbReference>
<dbReference type="PROSITE" id="PS51192">
    <property type="entry name" value="HELICASE_ATP_BIND_1"/>
    <property type="match status" value="1"/>
</dbReference>
<evidence type="ECO:0000259" key="9">
    <source>
        <dbReference type="PROSITE" id="PS51192"/>
    </source>
</evidence>
<dbReference type="Gene3D" id="3.90.1150.50">
    <property type="entry name" value="Transcription-repair-coupling factor, D7 domain"/>
    <property type="match status" value="1"/>
</dbReference>
<dbReference type="InterPro" id="IPR001650">
    <property type="entry name" value="Helicase_C-like"/>
</dbReference>
<keyword evidence="8" id="KW-0234">DNA repair</keyword>
<evidence type="ECO:0000256" key="2">
    <source>
        <dbReference type="ARBA" id="ARBA00022741"/>
    </source>
</evidence>
<dbReference type="InterPro" id="IPR003711">
    <property type="entry name" value="CarD-like/TRCF_RID"/>
</dbReference>
<dbReference type="GO" id="GO:0003684">
    <property type="term" value="F:damaged DNA binding"/>
    <property type="evidence" value="ECO:0007669"/>
    <property type="project" value="InterPro"/>
</dbReference>
<dbReference type="AlphaFoldDB" id="A0A381UX57"/>
<keyword evidence="1" id="KW-0963">Cytoplasm</keyword>
<evidence type="ECO:0000256" key="7">
    <source>
        <dbReference type="ARBA" id="ARBA00023125"/>
    </source>
</evidence>
<dbReference type="GO" id="GO:0006281">
    <property type="term" value="P:DNA repair"/>
    <property type="evidence" value="ECO:0007669"/>
    <property type="project" value="UniProtKB-KW"/>
</dbReference>
<dbReference type="Pfam" id="PF17757">
    <property type="entry name" value="UvrB_inter"/>
    <property type="match status" value="1"/>
</dbReference>
<dbReference type="Gene3D" id="3.30.2060.10">
    <property type="entry name" value="Penicillin-binding protein 1b domain"/>
    <property type="match status" value="1"/>
</dbReference>
<name>A0A381UX57_9ZZZZ</name>
<keyword evidence="5" id="KW-0347">Helicase</keyword>
<dbReference type="InterPro" id="IPR005118">
    <property type="entry name" value="TRCF_C"/>
</dbReference>
<dbReference type="InterPro" id="IPR027417">
    <property type="entry name" value="P-loop_NTPase"/>
</dbReference>
<dbReference type="SUPFAM" id="SSF141259">
    <property type="entry name" value="CarD-like"/>
    <property type="match status" value="1"/>
</dbReference>
<dbReference type="SMART" id="SM00490">
    <property type="entry name" value="HELICc"/>
    <property type="match status" value="1"/>
</dbReference>
<protein>
    <recommendedName>
        <fullName evidence="12">Transcription-repair-coupling factor</fullName>
    </recommendedName>
</protein>
<dbReference type="SMART" id="SM00982">
    <property type="entry name" value="TRCF"/>
    <property type="match status" value="1"/>
</dbReference>
<dbReference type="SMART" id="SM00487">
    <property type="entry name" value="DEXDc"/>
    <property type="match status" value="1"/>
</dbReference>
<keyword evidence="6" id="KW-0067">ATP-binding</keyword>
<keyword evidence="4" id="KW-0378">Hydrolase</keyword>
<feature type="domain" description="Helicase C-terminal" evidence="10">
    <location>
        <begin position="685"/>
        <end position="838"/>
    </location>
</feature>
<evidence type="ECO:0000256" key="5">
    <source>
        <dbReference type="ARBA" id="ARBA00022806"/>
    </source>
</evidence>
<dbReference type="PROSITE" id="PS51194">
    <property type="entry name" value="HELICASE_CTER"/>
    <property type="match status" value="1"/>
</dbReference>
<dbReference type="InterPro" id="IPR014001">
    <property type="entry name" value="Helicase_ATP-bd"/>
</dbReference>
<evidence type="ECO:0000256" key="3">
    <source>
        <dbReference type="ARBA" id="ARBA00022763"/>
    </source>
</evidence>
<feature type="domain" description="Helicase ATP-binding" evidence="9">
    <location>
        <begin position="503"/>
        <end position="664"/>
    </location>
</feature>
<dbReference type="PANTHER" id="PTHR47964">
    <property type="entry name" value="ATP-DEPENDENT DNA HELICASE HOMOLOG RECG, CHLOROPLASTIC"/>
    <property type="match status" value="1"/>
</dbReference>
<dbReference type="SUPFAM" id="SSF52540">
    <property type="entry name" value="P-loop containing nucleoside triphosphate hydrolases"/>
    <property type="match status" value="3"/>
</dbReference>
<proteinExistence type="inferred from homology"/>
<dbReference type="InterPro" id="IPR036101">
    <property type="entry name" value="CarD-like/TRCF_RID_sf"/>
</dbReference>
<dbReference type="InterPro" id="IPR037235">
    <property type="entry name" value="TRCF-like_C_D7"/>
</dbReference>
<dbReference type="EMBL" id="UINC01007259">
    <property type="protein sequence ID" value="SVA32321.1"/>
    <property type="molecule type" value="Genomic_DNA"/>
</dbReference>
<dbReference type="HAMAP" id="MF_00969">
    <property type="entry name" value="TRCF"/>
    <property type="match status" value="1"/>
</dbReference>
<dbReference type="GO" id="GO:0003678">
    <property type="term" value="F:DNA helicase activity"/>
    <property type="evidence" value="ECO:0007669"/>
    <property type="project" value="TreeGrafter"/>
</dbReference>
<dbReference type="GO" id="GO:0016787">
    <property type="term" value="F:hydrolase activity"/>
    <property type="evidence" value="ECO:0007669"/>
    <property type="project" value="UniProtKB-KW"/>
</dbReference>
<dbReference type="GO" id="GO:0005524">
    <property type="term" value="F:ATP binding"/>
    <property type="evidence" value="ECO:0007669"/>
    <property type="project" value="UniProtKB-KW"/>
</dbReference>
<dbReference type="PANTHER" id="PTHR47964:SF1">
    <property type="entry name" value="ATP-DEPENDENT DNA HELICASE HOMOLOG RECG, CHLOROPLASTIC"/>
    <property type="match status" value="1"/>
</dbReference>
<dbReference type="CDD" id="cd17991">
    <property type="entry name" value="DEXHc_TRCF"/>
    <property type="match status" value="1"/>
</dbReference>
<organism evidence="11">
    <name type="scientific">marine metagenome</name>
    <dbReference type="NCBI Taxonomy" id="408172"/>
    <lineage>
        <taxon>unclassified sequences</taxon>
        <taxon>metagenomes</taxon>
        <taxon>ecological metagenomes</taxon>
    </lineage>
</organism>
<gene>
    <name evidence="11" type="ORF">METZ01_LOCUS85175</name>
</gene>
<reference evidence="11" key="1">
    <citation type="submission" date="2018-05" db="EMBL/GenBank/DDBJ databases">
        <authorList>
            <person name="Lanie J.A."/>
            <person name="Ng W.-L."/>
            <person name="Kazmierczak K.M."/>
            <person name="Andrzejewski T.M."/>
            <person name="Davidsen T.M."/>
            <person name="Wayne K.J."/>
            <person name="Tettelin H."/>
            <person name="Glass J.I."/>
            <person name="Rusch D."/>
            <person name="Podicherti R."/>
            <person name="Tsui H.-C.T."/>
            <person name="Winkler M.E."/>
        </authorList>
    </citation>
    <scope>NUCLEOTIDE SEQUENCE</scope>
</reference>
<evidence type="ECO:0000256" key="1">
    <source>
        <dbReference type="ARBA" id="ARBA00022490"/>
    </source>
</evidence>
<evidence type="ECO:0008006" key="12">
    <source>
        <dbReference type="Google" id="ProtNLM"/>
    </source>
</evidence>
<evidence type="ECO:0000256" key="6">
    <source>
        <dbReference type="ARBA" id="ARBA00022840"/>
    </source>
</evidence>
<evidence type="ECO:0000256" key="4">
    <source>
        <dbReference type="ARBA" id="ARBA00022801"/>
    </source>
</evidence>
<dbReference type="SMART" id="SM01058">
    <property type="entry name" value="CarD_TRCF"/>
    <property type="match status" value="1"/>
</dbReference>
<dbReference type="Pfam" id="PF03461">
    <property type="entry name" value="TRCF"/>
    <property type="match status" value="1"/>
</dbReference>
<dbReference type="SUPFAM" id="SSF143517">
    <property type="entry name" value="TRCF domain-like"/>
    <property type="match status" value="1"/>
</dbReference>
<dbReference type="InterPro" id="IPR041471">
    <property type="entry name" value="UvrB_inter"/>
</dbReference>
<dbReference type="Pfam" id="PF00271">
    <property type="entry name" value="Helicase_C"/>
    <property type="match status" value="1"/>
</dbReference>